<proteinExistence type="predicted"/>
<evidence type="ECO:0000313" key="2">
    <source>
        <dbReference type="Proteomes" id="UP001057402"/>
    </source>
</evidence>
<comment type="caution">
    <text evidence="1">The sequence shown here is derived from an EMBL/GenBank/DDBJ whole genome shotgun (WGS) entry which is preliminary data.</text>
</comment>
<reference evidence="2" key="1">
    <citation type="journal article" date="2023" name="Front. Plant Sci.">
        <title>Chromosomal-level genome assembly of Melastoma candidum provides insights into trichome evolution.</title>
        <authorList>
            <person name="Zhong Y."/>
            <person name="Wu W."/>
            <person name="Sun C."/>
            <person name="Zou P."/>
            <person name="Liu Y."/>
            <person name="Dai S."/>
            <person name="Zhou R."/>
        </authorList>
    </citation>
    <scope>NUCLEOTIDE SEQUENCE [LARGE SCALE GENOMIC DNA]</scope>
</reference>
<organism evidence="1 2">
    <name type="scientific">Melastoma candidum</name>
    <dbReference type="NCBI Taxonomy" id="119954"/>
    <lineage>
        <taxon>Eukaryota</taxon>
        <taxon>Viridiplantae</taxon>
        <taxon>Streptophyta</taxon>
        <taxon>Embryophyta</taxon>
        <taxon>Tracheophyta</taxon>
        <taxon>Spermatophyta</taxon>
        <taxon>Magnoliopsida</taxon>
        <taxon>eudicotyledons</taxon>
        <taxon>Gunneridae</taxon>
        <taxon>Pentapetalae</taxon>
        <taxon>rosids</taxon>
        <taxon>malvids</taxon>
        <taxon>Myrtales</taxon>
        <taxon>Melastomataceae</taxon>
        <taxon>Melastomatoideae</taxon>
        <taxon>Melastomateae</taxon>
        <taxon>Melastoma</taxon>
    </lineage>
</organism>
<gene>
    <name evidence="1" type="ORF">MLD38_037585</name>
</gene>
<name>A0ACB9LNH8_9MYRT</name>
<accession>A0ACB9LNH8</accession>
<dbReference type="Proteomes" id="UP001057402">
    <property type="component" value="Chromosome 11"/>
</dbReference>
<evidence type="ECO:0000313" key="1">
    <source>
        <dbReference type="EMBL" id="KAI4312793.1"/>
    </source>
</evidence>
<keyword evidence="2" id="KW-1185">Reference proteome</keyword>
<sequence length="143" mass="16061">MATAAPGVGSRRRLWRLWRPNSGKRRREVGSVGKRRGDESADRRWVSGTPGKGVRWRGGAGSRETGSPELRLRFAADVERGVTPLRGVGRRCWLLVAKKGRRLALGGVYYWTWRKGDETGRCCESSFQSSSSSRDVRGWLLRS</sequence>
<dbReference type="EMBL" id="CM042890">
    <property type="protein sequence ID" value="KAI4312793.1"/>
    <property type="molecule type" value="Genomic_DNA"/>
</dbReference>
<protein>
    <submittedName>
        <fullName evidence="1">Uncharacterized protein</fullName>
    </submittedName>
</protein>